<dbReference type="InterPro" id="IPR011006">
    <property type="entry name" value="CheY-like_superfamily"/>
</dbReference>
<keyword evidence="4" id="KW-1185">Reference proteome</keyword>
<accession>A0AAP2DGZ0</accession>
<dbReference type="PROSITE" id="PS50110">
    <property type="entry name" value="RESPONSE_REGULATORY"/>
    <property type="match status" value="1"/>
</dbReference>
<dbReference type="SMART" id="SM00448">
    <property type="entry name" value="REC"/>
    <property type="match status" value="1"/>
</dbReference>
<dbReference type="AlphaFoldDB" id="A0AAP2DGZ0"/>
<dbReference type="EMBL" id="JAHESF010000001">
    <property type="protein sequence ID" value="MBT1695419.1"/>
    <property type="molecule type" value="Genomic_DNA"/>
</dbReference>
<protein>
    <submittedName>
        <fullName evidence="3">Response regulator</fullName>
    </submittedName>
</protein>
<dbReference type="Proteomes" id="UP001319200">
    <property type="component" value="Unassembled WGS sequence"/>
</dbReference>
<dbReference type="PANTHER" id="PTHR44520">
    <property type="entry name" value="RESPONSE REGULATOR RCP1-RELATED"/>
    <property type="match status" value="1"/>
</dbReference>
<reference evidence="3 4" key="1">
    <citation type="submission" date="2021-05" db="EMBL/GenBank/DDBJ databases">
        <title>A Polyphasic approach of four new species of the genus Ohtaekwangia: Ohtaekwangia histidinii sp. nov., Ohtaekwangia cretensis sp. nov., Ohtaekwangia indiensis sp. nov., Ohtaekwangia reichenbachii sp. nov. from diverse environment.</title>
        <authorList>
            <person name="Octaviana S."/>
        </authorList>
    </citation>
    <scope>NUCLEOTIDE SEQUENCE [LARGE SCALE GENOMIC DNA]</scope>
    <source>
        <strain evidence="3 4">PWU4</strain>
    </source>
</reference>
<keyword evidence="1" id="KW-0597">Phosphoprotein</keyword>
<evidence type="ECO:0000259" key="2">
    <source>
        <dbReference type="PROSITE" id="PS50110"/>
    </source>
</evidence>
<gene>
    <name evidence="3" type="ORF">KK083_00935</name>
</gene>
<dbReference type="InterPro" id="IPR001789">
    <property type="entry name" value="Sig_transdc_resp-reg_receiver"/>
</dbReference>
<evidence type="ECO:0000313" key="4">
    <source>
        <dbReference type="Proteomes" id="UP001319200"/>
    </source>
</evidence>
<dbReference type="RefSeq" id="WP_254159257.1">
    <property type="nucleotide sequence ID" value="NZ_JAHESF010000001.1"/>
</dbReference>
<evidence type="ECO:0000256" key="1">
    <source>
        <dbReference type="PROSITE-ProRule" id="PRU00169"/>
    </source>
</evidence>
<evidence type="ECO:0000313" key="3">
    <source>
        <dbReference type="EMBL" id="MBT1695419.1"/>
    </source>
</evidence>
<comment type="caution">
    <text evidence="3">The sequence shown here is derived from an EMBL/GenBank/DDBJ whole genome shotgun (WGS) entry which is preliminary data.</text>
</comment>
<organism evidence="3 4">
    <name type="scientific">Chryseosolibacter histidini</name>
    <dbReference type="NCBI Taxonomy" id="2782349"/>
    <lineage>
        <taxon>Bacteria</taxon>
        <taxon>Pseudomonadati</taxon>
        <taxon>Bacteroidota</taxon>
        <taxon>Cytophagia</taxon>
        <taxon>Cytophagales</taxon>
        <taxon>Chryseotaleaceae</taxon>
        <taxon>Chryseosolibacter</taxon>
    </lineage>
</organism>
<dbReference type="Pfam" id="PF00072">
    <property type="entry name" value="Response_reg"/>
    <property type="match status" value="1"/>
</dbReference>
<feature type="domain" description="Response regulatory" evidence="2">
    <location>
        <begin position="3"/>
        <end position="124"/>
    </location>
</feature>
<name>A0AAP2DGZ0_9BACT</name>
<dbReference type="Gene3D" id="3.40.50.2300">
    <property type="match status" value="1"/>
</dbReference>
<dbReference type="GO" id="GO:0000160">
    <property type="term" value="P:phosphorelay signal transduction system"/>
    <property type="evidence" value="ECO:0007669"/>
    <property type="project" value="InterPro"/>
</dbReference>
<feature type="modified residue" description="4-aspartylphosphate" evidence="1">
    <location>
        <position position="57"/>
    </location>
</feature>
<dbReference type="InterPro" id="IPR052893">
    <property type="entry name" value="TCS_response_regulator"/>
</dbReference>
<dbReference type="PANTHER" id="PTHR44520:SF2">
    <property type="entry name" value="RESPONSE REGULATOR RCP1"/>
    <property type="match status" value="1"/>
</dbReference>
<dbReference type="SUPFAM" id="SSF52172">
    <property type="entry name" value="CheY-like"/>
    <property type="match status" value="1"/>
</dbReference>
<proteinExistence type="predicted"/>
<sequence length="146" mass="16403">MKKILLADDDSDDAEIFQEALQYACPSALFMRFEDGKQLLQHLETNLSSLPDLIFLDLNMPEMNGWQCLAALKTNHKLKSIPVIIYTTSSNPRDKEIAIDLNAHGLIVKPSNQKALERILSIVVCKLGSHDLEHAINDAYLLSKEN</sequence>